<dbReference type="PROSITE" id="PS00216">
    <property type="entry name" value="SUGAR_TRANSPORT_1"/>
    <property type="match status" value="1"/>
</dbReference>
<evidence type="ECO:0000256" key="6">
    <source>
        <dbReference type="ARBA" id="ARBA00023136"/>
    </source>
</evidence>
<feature type="transmembrane region" description="Helical" evidence="9">
    <location>
        <begin position="49"/>
        <end position="74"/>
    </location>
</feature>
<comment type="similarity">
    <text evidence="2">Belongs to the major facilitator superfamily. Sugar transporter (TC 2.A.1.1) family.</text>
</comment>
<evidence type="ECO:0000259" key="10">
    <source>
        <dbReference type="PROSITE" id="PS50850"/>
    </source>
</evidence>
<evidence type="ECO:0000256" key="9">
    <source>
        <dbReference type="SAM" id="Phobius"/>
    </source>
</evidence>
<keyword evidence="6 9" id="KW-0472">Membrane</keyword>
<accession>A0A4R8Q1N3</accession>
<keyword evidence="4 9" id="KW-0812">Transmembrane</keyword>
<dbReference type="PANTHER" id="PTHR48020:SF22">
    <property type="entry name" value="MAJOR FACILITATOR SUPERFAMILY (MFS) PROFILE DOMAIN-CONTAINING PROTEIN-RELATED"/>
    <property type="match status" value="1"/>
</dbReference>
<evidence type="ECO:0000256" key="7">
    <source>
        <dbReference type="ARBA" id="ARBA00049119"/>
    </source>
</evidence>
<dbReference type="PRINTS" id="PR00171">
    <property type="entry name" value="SUGRTRNSPORT"/>
</dbReference>
<feature type="transmembrane region" description="Helical" evidence="9">
    <location>
        <begin position="492"/>
        <end position="510"/>
    </location>
</feature>
<evidence type="ECO:0000313" key="12">
    <source>
        <dbReference type="Proteomes" id="UP000295083"/>
    </source>
</evidence>
<evidence type="ECO:0000256" key="5">
    <source>
        <dbReference type="ARBA" id="ARBA00022989"/>
    </source>
</evidence>
<dbReference type="PROSITE" id="PS50850">
    <property type="entry name" value="MFS"/>
    <property type="match status" value="1"/>
</dbReference>
<name>A0A4R8Q1N3_9PEZI</name>
<dbReference type="SUPFAM" id="SSF103473">
    <property type="entry name" value="MFS general substrate transporter"/>
    <property type="match status" value="1"/>
</dbReference>
<feature type="transmembrane region" description="Helical" evidence="9">
    <location>
        <begin position="421"/>
        <end position="447"/>
    </location>
</feature>
<dbReference type="AlphaFoldDB" id="A0A4R8Q1N3"/>
<dbReference type="GO" id="GO:1904679">
    <property type="term" value="P:myo-inositol import across plasma membrane"/>
    <property type="evidence" value="ECO:0007669"/>
    <property type="project" value="TreeGrafter"/>
</dbReference>
<evidence type="ECO:0000313" key="11">
    <source>
        <dbReference type="EMBL" id="TDZ31868.1"/>
    </source>
</evidence>
<organism evidence="11 12">
    <name type="scientific">Colletotrichum spinosum</name>
    <dbReference type="NCBI Taxonomy" id="1347390"/>
    <lineage>
        <taxon>Eukaryota</taxon>
        <taxon>Fungi</taxon>
        <taxon>Dikarya</taxon>
        <taxon>Ascomycota</taxon>
        <taxon>Pezizomycotina</taxon>
        <taxon>Sordariomycetes</taxon>
        <taxon>Hypocreomycetidae</taxon>
        <taxon>Glomerellales</taxon>
        <taxon>Glomerellaceae</taxon>
        <taxon>Colletotrichum</taxon>
        <taxon>Colletotrichum orbiculare species complex</taxon>
    </lineage>
</organism>
<feature type="transmembrane region" description="Helical" evidence="9">
    <location>
        <begin position="209"/>
        <end position="227"/>
    </location>
</feature>
<protein>
    <submittedName>
        <fullName evidence="11">Myo-inositol transporter 1</fullName>
    </submittedName>
</protein>
<dbReference type="InterPro" id="IPR003663">
    <property type="entry name" value="Sugar/inositol_transpt"/>
</dbReference>
<dbReference type="InterPro" id="IPR005828">
    <property type="entry name" value="MFS_sugar_transport-like"/>
</dbReference>
<dbReference type="InterPro" id="IPR036259">
    <property type="entry name" value="MFS_trans_sf"/>
</dbReference>
<feature type="region of interest" description="Disordered" evidence="8">
    <location>
        <begin position="1"/>
        <end position="42"/>
    </location>
</feature>
<keyword evidence="5 9" id="KW-1133">Transmembrane helix</keyword>
<feature type="transmembrane region" description="Helical" evidence="9">
    <location>
        <begin position="459"/>
        <end position="480"/>
    </location>
</feature>
<keyword evidence="3" id="KW-0813">Transport</keyword>
<comment type="catalytic activity">
    <reaction evidence="7">
        <text>myo-inositol(out) + H(+)(out) = myo-inositol(in) + H(+)(in)</text>
        <dbReference type="Rhea" id="RHEA:60364"/>
        <dbReference type="ChEBI" id="CHEBI:15378"/>
        <dbReference type="ChEBI" id="CHEBI:17268"/>
    </reaction>
</comment>
<feature type="transmembrane region" description="Helical" evidence="9">
    <location>
        <begin position="121"/>
        <end position="144"/>
    </location>
</feature>
<dbReference type="EMBL" id="QAPG01000092">
    <property type="protein sequence ID" value="TDZ31868.1"/>
    <property type="molecule type" value="Genomic_DNA"/>
</dbReference>
<feature type="transmembrane region" description="Helical" evidence="9">
    <location>
        <begin position="94"/>
        <end position="114"/>
    </location>
</feature>
<feature type="domain" description="Major facilitator superfamily (MFS) profile" evidence="10">
    <location>
        <begin position="54"/>
        <end position="514"/>
    </location>
</feature>
<keyword evidence="12" id="KW-1185">Reference proteome</keyword>
<gene>
    <name evidence="11" type="primary">itr1-1</name>
    <name evidence="11" type="ORF">C8035_v001315</name>
</gene>
<dbReference type="FunFam" id="1.20.1250.20:FF:000073">
    <property type="entry name" value="MFS myo-inositol transporter, putative"/>
    <property type="match status" value="1"/>
</dbReference>
<feature type="transmembrane region" description="Helical" evidence="9">
    <location>
        <begin position="181"/>
        <end position="203"/>
    </location>
</feature>
<dbReference type="GO" id="GO:0005366">
    <property type="term" value="F:myo-inositol:proton symporter activity"/>
    <property type="evidence" value="ECO:0007669"/>
    <property type="project" value="TreeGrafter"/>
</dbReference>
<dbReference type="InterPro" id="IPR005829">
    <property type="entry name" value="Sugar_transporter_CS"/>
</dbReference>
<proteinExistence type="inferred from homology"/>
<reference evidence="11 12" key="1">
    <citation type="submission" date="2018-11" db="EMBL/GenBank/DDBJ databases">
        <title>Genome sequence and assembly of Colletotrichum spinosum.</title>
        <authorList>
            <person name="Gan P."/>
            <person name="Shirasu K."/>
        </authorList>
    </citation>
    <scope>NUCLEOTIDE SEQUENCE [LARGE SCALE GENOMIC DNA]</scope>
    <source>
        <strain evidence="11 12">CBS 515.97</strain>
    </source>
</reference>
<comment type="subcellular location">
    <subcellularLocation>
        <location evidence="1">Membrane</location>
        <topology evidence="1">Multi-pass membrane protein</topology>
    </subcellularLocation>
</comment>
<dbReference type="Pfam" id="PF00083">
    <property type="entry name" value="Sugar_tr"/>
    <property type="match status" value="1"/>
</dbReference>
<dbReference type="PROSITE" id="PS00217">
    <property type="entry name" value="SUGAR_TRANSPORT_2"/>
    <property type="match status" value="1"/>
</dbReference>
<evidence type="ECO:0000256" key="2">
    <source>
        <dbReference type="ARBA" id="ARBA00010992"/>
    </source>
</evidence>
<dbReference type="Gene3D" id="1.20.1250.20">
    <property type="entry name" value="MFS general substrate transporter like domains"/>
    <property type="match status" value="1"/>
</dbReference>
<feature type="transmembrane region" description="Helical" evidence="9">
    <location>
        <begin position="384"/>
        <end position="406"/>
    </location>
</feature>
<feature type="transmembrane region" description="Helical" evidence="9">
    <location>
        <begin position="355"/>
        <end position="375"/>
    </location>
</feature>
<dbReference type="InterPro" id="IPR020846">
    <property type="entry name" value="MFS_dom"/>
</dbReference>
<dbReference type="Proteomes" id="UP000295083">
    <property type="component" value="Unassembled WGS sequence"/>
</dbReference>
<dbReference type="GO" id="GO:0016020">
    <property type="term" value="C:membrane"/>
    <property type="evidence" value="ECO:0007669"/>
    <property type="project" value="UniProtKB-SubCell"/>
</dbReference>
<feature type="transmembrane region" description="Helical" evidence="9">
    <location>
        <begin position="150"/>
        <end position="169"/>
    </location>
</feature>
<dbReference type="PANTHER" id="PTHR48020">
    <property type="entry name" value="PROTON MYO-INOSITOL COTRANSPORTER"/>
    <property type="match status" value="1"/>
</dbReference>
<sequence>MSPTTPDSDDKKLSTRGSLDKVNGVAKHIEQSGNSPDFDDSIEETDPSWAVWLITITVACGGLLFGYDTGVISAVLVSLRSDLGHELSSSEQELVTSITSGGALIGALMAGLPADRYGRKLGIYVGCLLFFIGSVIQAAAFSVIQMTVGRFIVGLGVGSAAMIIPLYIGELAPAKHRGRMIAFDNMSVTFGQLLAYALGAGFAEVPHGWRYMVAIGGIPPIVLGLLLPRCPESPRQLISHGKLEEATRVIRQVYPHATEEQVQAKMGHLTWAVEVEANATSGSLWDKFKELHVVPSNFRALACACAIMAISQLGGFNTLMQVFLVSSLFRFCFAKPLNRYYSATLFGLVGFNKPVAVSIVVGGNNFLFSIVNLFVIDRIGRRRILLVTVLGMSVTMVVAAVAFHWIPVSPDLKLQTASVNWAGILVLVTIILYVAFFSGGVATIAWVGTELLPLEVRALGTMMNTVTCWGCNIIISATFLTMMKSMTPSGAFGFYAGICFFGWIFVIFCYPEVNGLPLEEVRQVFSTGFGVKKANELQRMRKMAGGSA</sequence>
<comment type="caution">
    <text evidence="11">The sequence shown here is derived from an EMBL/GenBank/DDBJ whole genome shotgun (WGS) entry which is preliminary data.</text>
</comment>
<evidence type="ECO:0000256" key="3">
    <source>
        <dbReference type="ARBA" id="ARBA00022448"/>
    </source>
</evidence>
<evidence type="ECO:0000256" key="1">
    <source>
        <dbReference type="ARBA" id="ARBA00004141"/>
    </source>
</evidence>
<dbReference type="InterPro" id="IPR050814">
    <property type="entry name" value="Myo-inositol_Transporter"/>
</dbReference>
<evidence type="ECO:0000256" key="8">
    <source>
        <dbReference type="SAM" id="MobiDB-lite"/>
    </source>
</evidence>
<evidence type="ECO:0000256" key="4">
    <source>
        <dbReference type="ARBA" id="ARBA00022692"/>
    </source>
</evidence>